<keyword evidence="6" id="KW-0812">Transmembrane</keyword>
<name>A0A9P8NU96_9ASCO</name>
<dbReference type="GO" id="GO:0005783">
    <property type="term" value="C:endoplasmic reticulum"/>
    <property type="evidence" value="ECO:0007669"/>
    <property type="project" value="TreeGrafter"/>
</dbReference>
<gene>
    <name evidence="9" type="ORF">OGAPHI_007059</name>
</gene>
<keyword evidence="4" id="KW-0413">Isomerase</keyword>
<reference evidence="9" key="1">
    <citation type="journal article" date="2021" name="Open Biol.">
        <title>Shared evolutionary footprints suggest mitochondrial oxidative damage underlies multiple complex I losses in fungi.</title>
        <authorList>
            <person name="Schikora-Tamarit M.A."/>
            <person name="Marcet-Houben M."/>
            <person name="Nosek J."/>
            <person name="Gabaldon T."/>
        </authorList>
    </citation>
    <scope>NUCLEOTIDE SEQUENCE</scope>
    <source>
        <strain evidence="9">CBS6075</strain>
    </source>
</reference>
<evidence type="ECO:0000256" key="3">
    <source>
        <dbReference type="ARBA" id="ARBA00023110"/>
    </source>
</evidence>
<proteinExistence type="predicted"/>
<dbReference type="PROSITE" id="PS00170">
    <property type="entry name" value="CSA_PPIASE_1"/>
    <property type="match status" value="1"/>
</dbReference>
<dbReference type="InterPro" id="IPR020892">
    <property type="entry name" value="Cyclophilin-type_PPIase_CS"/>
</dbReference>
<evidence type="ECO:0000256" key="5">
    <source>
        <dbReference type="SAM" id="MobiDB-lite"/>
    </source>
</evidence>
<dbReference type="FunFam" id="2.40.100.10:FF:000025">
    <property type="entry name" value="Peptidyl-prolyl cis-trans isomerase CYP19-2"/>
    <property type="match status" value="1"/>
</dbReference>
<comment type="catalytic activity">
    <reaction evidence="1">
        <text>[protein]-peptidylproline (omega=180) = [protein]-peptidylproline (omega=0)</text>
        <dbReference type="Rhea" id="RHEA:16237"/>
        <dbReference type="Rhea" id="RHEA-COMP:10747"/>
        <dbReference type="Rhea" id="RHEA-COMP:10748"/>
        <dbReference type="ChEBI" id="CHEBI:83833"/>
        <dbReference type="ChEBI" id="CHEBI:83834"/>
        <dbReference type="EC" id="5.2.1.8"/>
    </reaction>
</comment>
<dbReference type="EC" id="5.2.1.8" evidence="2"/>
<evidence type="ECO:0000256" key="7">
    <source>
        <dbReference type="SAM" id="SignalP"/>
    </source>
</evidence>
<feature type="transmembrane region" description="Helical" evidence="6">
    <location>
        <begin position="292"/>
        <end position="311"/>
    </location>
</feature>
<organism evidence="9 10">
    <name type="scientific">Ogataea philodendri</name>
    <dbReference type="NCBI Taxonomy" id="1378263"/>
    <lineage>
        <taxon>Eukaryota</taxon>
        <taxon>Fungi</taxon>
        <taxon>Dikarya</taxon>
        <taxon>Ascomycota</taxon>
        <taxon>Saccharomycotina</taxon>
        <taxon>Pichiomycetes</taxon>
        <taxon>Pichiales</taxon>
        <taxon>Pichiaceae</taxon>
        <taxon>Ogataea</taxon>
    </lineage>
</organism>
<dbReference type="PANTHER" id="PTHR11071:SF561">
    <property type="entry name" value="PEPTIDYL-PROLYL CIS-TRANS ISOMERASE D-RELATED"/>
    <property type="match status" value="1"/>
</dbReference>
<evidence type="ECO:0000313" key="10">
    <source>
        <dbReference type="Proteomes" id="UP000769157"/>
    </source>
</evidence>
<evidence type="ECO:0000313" key="9">
    <source>
        <dbReference type="EMBL" id="KAH3660473.1"/>
    </source>
</evidence>
<feature type="compositionally biased region" description="Polar residues" evidence="5">
    <location>
        <begin position="266"/>
        <end position="283"/>
    </location>
</feature>
<evidence type="ECO:0000259" key="8">
    <source>
        <dbReference type="PROSITE" id="PS50072"/>
    </source>
</evidence>
<dbReference type="GO" id="GO:0000324">
    <property type="term" value="C:fungal-type vacuole"/>
    <property type="evidence" value="ECO:0007669"/>
    <property type="project" value="TreeGrafter"/>
</dbReference>
<dbReference type="Pfam" id="PF00160">
    <property type="entry name" value="Pro_isomerase"/>
    <property type="match status" value="1"/>
</dbReference>
<dbReference type="AlphaFoldDB" id="A0A9P8NU96"/>
<feature type="chain" id="PRO_5040500069" description="peptidylprolyl isomerase" evidence="7">
    <location>
        <begin position="21"/>
        <end position="327"/>
    </location>
</feature>
<dbReference type="GO" id="GO:0016018">
    <property type="term" value="F:cyclosporin A binding"/>
    <property type="evidence" value="ECO:0007669"/>
    <property type="project" value="TreeGrafter"/>
</dbReference>
<comment type="caution">
    <text evidence="9">The sequence shown here is derived from an EMBL/GenBank/DDBJ whole genome shotgun (WGS) entry which is preliminary data.</text>
</comment>
<accession>A0A9P8NU96</accession>
<evidence type="ECO:0000256" key="4">
    <source>
        <dbReference type="ARBA" id="ARBA00023235"/>
    </source>
</evidence>
<evidence type="ECO:0000256" key="1">
    <source>
        <dbReference type="ARBA" id="ARBA00000971"/>
    </source>
</evidence>
<keyword evidence="6" id="KW-1133">Transmembrane helix</keyword>
<evidence type="ECO:0000256" key="2">
    <source>
        <dbReference type="ARBA" id="ARBA00013194"/>
    </source>
</evidence>
<keyword evidence="7" id="KW-0732">Signal</keyword>
<feature type="compositionally biased region" description="Basic and acidic residues" evidence="5">
    <location>
        <begin position="237"/>
        <end position="247"/>
    </location>
</feature>
<reference evidence="9" key="2">
    <citation type="submission" date="2021-01" db="EMBL/GenBank/DDBJ databases">
        <authorList>
            <person name="Schikora-Tamarit M.A."/>
        </authorList>
    </citation>
    <scope>NUCLEOTIDE SEQUENCE</scope>
    <source>
        <strain evidence="9">CBS6075</strain>
    </source>
</reference>
<dbReference type="EMBL" id="JAEUBE010000504">
    <property type="protein sequence ID" value="KAH3660473.1"/>
    <property type="molecule type" value="Genomic_DNA"/>
</dbReference>
<keyword evidence="3" id="KW-0697">Rotamase</keyword>
<feature type="compositionally biased region" description="Acidic residues" evidence="5">
    <location>
        <begin position="218"/>
        <end position="230"/>
    </location>
</feature>
<dbReference type="PANTHER" id="PTHR11071">
    <property type="entry name" value="PEPTIDYL-PROLYL CIS-TRANS ISOMERASE"/>
    <property type="match status" value="1"/>
</dbReference>
<dbReference type="PRINTS" id="PR00153">
    <property type="entry name" value="CSAPPISMRASE"/>
</dbReference>
<feature type="region of interest" description="Disordered" evidence="5">
    <location>
        <begin position="259"/>
        <end position="283"/>
    </location>
</feature>
<feature type="region of interest" description="Disordered" evidence="5">
    <location>
        <begin position="202"/>
        <end position="247"/>
    </location>
</feature>
<evidence type="ECO:0000256" key="6">
    <source>
        <dbReference type="SAM" id="Phobius"/>
    </source>
</evidence>
<keyword evidence="10" id="KW-1185">Reference proteome</keyword>
<feature type="signal peptide" evidence="7">
    <location>
        <begin position="1"/>
        <end position="20"/>
    </location>
</feature>
<dbReference type="Proteomes" id="UP000769157">
    <property type="component" value="Unassembled WGS sequence"/>
</dbReference>
<protein>
    <recommendedName>
        <fullName evidence="2">peptidylprolyl isomerase</fullName>
        <ecNumber evidence="2">5.2.1.8</ecNumber>
    </recommendedName>
</protein>
<keyword evidence="6" id="KW-0472">Membrane</keyword>
<sequence>MHFYKINLCLFALLAIRAESANEIIADPEFTHQVKFEVQQGDELLGELSLGLFGTIVPDTVKNFFQLSQSEYENTIFHRVIAGFMIQGGDFDGNGGHSIYGTEKGSLPDENFKLNHDRIGRLSMANSGPNTSGSQFFITACPTEFLDGKHVVFGQLIEGFDTLKRIEEVKTDVSDKPLTDVKIVKVESTVLHKNQTYSGQKATIGANVDEQDSVSPVEDSESYEYSDDSDSYIGLESENHGEADSSKIEVQDAEKGDDYMDETAFPDTNSESDTAVSNENESYGYGSQNPHMVLIPFVLFAALLGFVFFKYRSKVLFAIKGPRYRRI</sequence>
<dbReference type="GO" id="GO:0003755">
    <property type="term" value="F:peptidyl-prolyl cis-trans isomerase activity"/>
    <property type="evidence" value="ECO:0007669"/>
    <property type="project" value="UniProtKB-KW"/>
</dbReference>
<dbReference type="GO" id="GO:0006457">
    <property type="term" value="P:protein folding"/>
    <property type="evidence" value="ECO:0007669"/>
    <property type="project" value="InterPro"/>
</dbReference>
<dbReference type="Gene3D" id="2.40.100.10">
    <property type="entry name" value="Cyclophilin-like"/>
    <property type="match status" value="1"/>
</dbReference>
<dbReference type="SUPFAM" id="SSF50891">
    <property type="entry name" value="Cyclophilin-like"/>
    <property type="match status" value="1"/>
</dbReference>
<dbReference type="PROSITE" id="PS50072">
    <property type="entry name" value="CSA_PPIASE_2"/>
    <property type="match status" value="1"/>
</dbReference>
<feature type="domain" description="PPIase cyclophilin-type" evidence="8">
    <location>
        <begin position="35"/>
        <end position="188"/>
    </location>
</feature>
<dbReference type="RefSeq" id="XP_046058176.1">
    <property type="nucleotide sequence ID" value="XM_046208413.1"/>
</dbReference>
<dbReference type="InterPro" id="IPR029000">
    <property type="entry name" value="Cyclophilin-like_dom_sf"/>
</dbReference>
<dbReference type="OrthoDB" id="3987870at2759"/>
<dbReference type="GeneID" id="70239023"/>
<dbReference type="InterPro" id="IPR002130">
    <property type="entry name" value="Cyclophilin-type_PPIase_dom"/>
</dbReference>